<dbReference type="Pfam" id="PF13649">
    <property type="entry name" value="Methyltransf_25"/>
    <property type="match status" value="1"/>
</dbReference>
<dbReference type="InterPro" id="IPR041698">
    <property type="entry name" value="Methyltransf_25"/>
</dbReference>
<evidence type="ECO:0000259" key="1">
    <source>
        <dbReference type="Pfam" id="PF13649"/>
    </source>
</evidence>
<dbReference type="GO" id="GO:0032259">
    <property type="term" value="P:methylation"/>
    <property type="evidence" value="ECO:0007669"/>
    <property type="project" value="UniProtKB-KW"/>
</dbReference>
<organism evidence="2 3">
    <name type="scientific">Dongia rigui</name>
    <dbReference type="NCBI Taxonomy" id="940149"/>
    <lineage>
        <taxon>Bacteria</taxon>
        <taxon>Pseudomonadati</taxon>
        <taxon>Pseudomonadota</taxon>
        <taxon>Alphaproteobacteria</taxon>
        <taxon>Rhodospirillales</taxon>
        <taxon>Dongiaceae</taxon>
        <taxon>Dongia</taxon>
    </lineage>
</organism>
<dbReference type="RefSeq" id="WP_320499018.1">
    <property type="nucleotide sequence ID" value="NZ_JAXCLX010000001.1"/>
</dbReference>
<dbReference type="CDD" id="cd02440">
    <property type="entry name" value="AdoMet_MTases"/>
    <property type="match status" value="1"/>
</dbReference>
<dbReference type="EMBL" id="JAXCLX010000001">
    <property type="protein sequence ID" value="MDY0870703.1"/>
    <property type="molecule type" value="Genomic_DNA"/>
</dbReference>
<proteinExistence type="predicted"/>
<dbReference type="GO" id="GO:0008168">
    <property type="term" value="F:methyltransferase activity"/>
    <property type="evidence" value="ECO:0007669"/>
    <property type="project" value="UniProtKB-KW"/>
</dbReference>
<feature type="domain" description="Methyltransferase" evidence="1">
    <location>
        <begin position="65"/>
        <end position="158"/>
    </location>
</feature>
<gene>
    <name evidence="2" type="ORF">SMD31_02175</name>
</gene>
<evidence type="ECO:0000313" key="2">
    <source>
        <dbReference type="EMBL" id="MDY0870703.1"/>
    </source>
</evidence>
<keyword evidence="3" id="KW-1185">Reference proteome</keyword>
<protein>
    <submittedName>
        <fullName evidence="2">Methyltransferase domain-containing protein</fullName>
    </submittedName>
</protein>
<sequence>MTAVNFARRNDLSELMDTEPVTPEDFAACLKDLATVNRLTLAMRPTFHWLSRATRNWPAQRPFSVLDVGHGQGDMLRAIWHWAQRRGLKVELEGIDLNPLSEYAARQATPDAMNIRFRTGDVFALGAERRFDVVISSLVTHHLTDAQIVAFIRLMERQTTTGWFINDLHRHALSYHVFRFWAALAGWHRFVRHDGPVSIARSFRRADWERYLMQARVDADIDWYMPFRFGVGRVKVPRS</sequence>
<name>A0ABU5DU20_9PROT</name>
<dbReference type="SUPFAM" id="SSF53335">
    <property type="entry name" value="S-adenosyl-L-methionine-dependent methyltransferases"/>
    <property type="match status" value="1"/>
</dbReference>
<accession>A0ABU5DU20</accession>
<keyword evidence="2" id="KW-0808">Transferase</keyword>
<keyword evidence="2" id="KW-0489">Methyltransferase</keyword>
<dbReference type="Proteomes" id="UP001271769">
    <property type="component" value="Unassembled WGS sequence"/>
</dbReference>
<evidence type="ECO:0000313" key="3">
    <source>
        <dbReference type="Proteomes" id="UP001271769"/>
    </source>
</evidence>
<dbReference type="InterPro" id="IPR029063">
    <property type="entry name" value="SAM-dependent_MTases_sf"/>
</dbReference>
<comment type="caution">
    <text evidence="2">The sequence shown here is derived from an EMBL/GenBank/DDBJ whole genome shotgun (WGS) entry which is preliminary data.</text>
</comment>
<reference evidence="2 3" key="1">
    <citation type="journal article" date="2013" name="Antonie Van Leeuwenhoek">
        <title>Dongia rigui sp. nov., isolated from freshwater of a large wetland in Korea.</title>
        <authorList>
            <person name="Baik K.S."/>
            <person name="Hwang Y.M."/>
            <person name="Choi J.S."/>
            <person name="Kwon J."/>
            <person name="Seong C.N."/>
        </authorList>
    </citation>
    <scope>NUCLEOTIDE SEQUENCE [LARGE SCALE GENOMIC DNA]</scope>
    <source>
        <strain evidence="2 3">04SU4-P</strain>
    </source>
</reference>
<dbReference type="Gene3D" id="3.40.50.150">
    <property type="entry name" value="Vaccinia Virus protein VP39"/>
    <property type="match status" value="1"/>
</dbReference>